<dbReference type="Pfam" id="PF00005">
    <property type="entry name" value="ABC_tran"/>
    <property type="match status" value="1"/>
</dbReference>
<keyword evidence="4 10" id="KW-0067">ATP-binding</keyword>
<sequence>MTASAGDSQLIFAFVDRYTRLKHIIKAIMENKGNPNKNLGLKWVLAQLPVSLLILIIIFAIIASLEGVISGYAIGQITAIATTHVASPALFVLRFVLIYFAVYTGLYIFILLQNRAIKYLNVALKQAFMKNAFQTDYVHQDADKLLNQVTADAKQIEQRYFSNLVNLLLSVIAIITSSVFVIAINPMLGLIDVILSFSIMIPTLFDNKKLDQYSSDWSMANQHYLGQVKEIFAGIDIIKNFRAEKTMLAANDAKLNESENRYLALNNRQFFTQYFSWLMIIISFLGPVLIGLLFRQYQLFGVTISAIVTLALSGGNVATQVRTGIQYYAGMKTTRALRQSVIPDPTPEENSAANLPDKPLLSVADVSFSYKNHPILKDVSLSLPYGGKLLLSGDSGSGKSTFLNLLTNKLDVQTGSITLGGQQIHENDFAYITQTNWVFNDTVKENLTLGQNFSNAALLASLKEVNLANELGDDPLNYQCGEGGKNLSGGQKQRIAIARALLRKRPLLLLDEVTAALDEKNSEKLRDLIYRLPQTIIEIAHHYDTDQIQANHVQHLQLSAGKISPAN</sequence>
<keyword evidence="6 7" id="KW-0472">Membrane</keyword>
<keyword evidence="5 7" id="KW-1133">Transmembrane helix</keyword>
<dbReference type="SMART" id="SM00382">
    <property type="entry name" value="AAA"/>
    <property type="match status" value="1"/>
</dbReference>
<dbReference type="InterPro" id="IPR011527">
    <property type="entry name" value="ABC1_TM_dom"/>
</dbReference>
<dbReference type="PROSITE" id="PS00211">
    <property type="entry name" value="ABC_TRANSPORTER_1"/>
    <property type="match status" value="1"/>
</dbReference>
<dbReference type="CDD" id="cd03228">
    <property type="entry name" value="ABCC_MRP_Like"/>
    <property type="match status" value="1"/>
</dbReference>
<evidence type="ECO:0000313" key="10">
    <source>
        <dbReference type="EMBL" id="EHN59753.1"/>
    </source>
</evidence>
<evidence type="ECO:0000256" key="7">
    <source>
        <dbReference type="SAM" id="Phobius"/>
    </source>
</evidence>
<comment type="caution">
    <text evidence="10">The sequence shown here is derived from an EMBL/GenBank/DDBJ whole genome shotgun (WGS) entry which is preliminary data.</text>
</comment>
<dbReference type="EMBL" id="AFVZ01000001">
    <property type="protein sequence ID" value="EHN59753.1"/>
    <property type="molecule type" value="Genomic_DNA"/>
</dbReference>
<evidence type="ECO:0000256" key="4">
    <source>
        <dbReference type="ARBA" id="ARBA00022840"/>
    </source>
</evidence>
<keyword evidence="2 7" id="KW-0812">Transmembrane</keyword>
<name>G9WHA8_9LACO</name>
<dbReference type="eggNOG" id="COG1132">
    <property type="taxonomic scope" value="Bacteria"/>
</dbReference>
<dbReference type="Proteomes" id="UP000004959">
    <property type="component" value="Chromosome"/>
</dbReference>
<dbReference type="PATRIC" id="fig|1045004.4.peg.1647"/>
<keyword evidence="3" id="KW-0547">Nucleotide-binding</keyword>
<dbReference type="InterPro" id="IPR039421">
    <property type="entry name" value="Type_1_exporter"/>
</dbReference>
<organism evidence="10 11">
    <name type="scientific">Oenococcus kitaharae DSM 17330</name>
    <dbReference type="NCBI Taxonomy" id="1045004"/>
    <lineage>
        <taxon>Bacteria</taxon>
        <taxon>Bacillati</taxon>
        <taxon>Bacillota</taxon>
        <taxon>Bacilli</taxon>
        <taxon>Lactobacillales</taxon>
        <taxon>Lactobacillaceae</taxon>
        <taxon>Oenococcus</taxon>
    </lineage>
</organism>
<dbReference type="InterPro" id="IPR027417">
    <property type="entry name" value="P-loop_NTPase"/>
</dbReference>
<feature type="transmembrane region" description="Helical" evidence="7">
    <location>
        <begin position="92"/>
        <end position="112"/>
    </location>
</feature>
<evidence type="ECO:0000256" key="3">
    <source>
        <dbReference type="ARBA" id="ARBA00022741"/>
    </source>
</evidence>
<dbReference type="AlphaFoldDB" id="G9WHA8"/>
<feature type="transmembrane region" description="Helical" evidence="7">
    <location>
        <begin position="274"/>
        <end position="294"/>
    </location>
</feature>
<dbReference type="SUPFAM" id="SSF90123">
    <property type="entry name" value="ABC transporter transmembrane region"/>
    <property type="match status" value="1"/>
</dbReference>
<dbReference type="InterPro" id="IPR003593">
    <property type="entry name" value="AAA+_ATPase"/>
</dbReference>
<accession>G9WHA8</accession>
<dbReference type="GO" id="GO:0034040">
    <property type="term" value="F:ATPase-coupled lipid transmembrane transporter activity"/>
    <property type="evidence" value="ECO:0007669"/>
    <property type="project" value="TreeGrafter"/>
</dbReference>
<dbReference type="PANTHER" id="PTHR24221:SF654">
    <property type="entry name" value="ATP-BINDING CASSETTE SUB-FAMILY B MEMBER 6"/>
    <property type="match status" value="1"/>
</dbReference>
<dbReference type="InterPro" id="IPR003439">
    <property type="entry name" value="ABC_transporter-like_ATP-bd"/>
</dbReference>
<feature type="domain" description="ABC transporter" evidence="8">
    <location>
        <begin position="361"/>
        <end position="566"/>
    </location>
</feature>
<dbReference type="GO" id="GO:0016887">
    <property type="term" value="F:ATP hydrolysis activity"/>
    <property type="evidence" value="ECO:0007669"/>
    <property type="project" value="InterPro"/>
</dbReference>
<proteinExistence type="predicted"/>
<protein>
    <submittedName>
        <fullName evidence="10">ABC transporter ATP-binding/membrane spanning protein-multidrug resistance</fullName>
    </submittedName>
</protein>
<keyword evidence="11" id="KW-1185">Reference proteome</keyword>
<gene>
    <name evidence="10" type="ORF">OKIT_1678</name>
</gene>
<feature type="transmembrane region" description="Helical" evidence="7">
    <location>
        <begin position="300"/>
        <end position="318"/>
    </location>
</feature>
<dbReference type="SUPFAM" id="SSF52540">
    <property type="entry name" value="P-loop containing nucleoside triphosphate hydrolases"/>
    <property type="match status" value="1"/>
</dbReference>
<dbReference type="PROSITE" id="PS50929">
    <property type="entry name" value="ABC_TM1F"/>
    <property type="match status" value="1"/>
</dbReference>
<evidence type="ECO:0000259" key="9">
    <source>
        <dbReference type="PROSITE" id="PS50929"/>
    </source>
</evidence>
<dbReference type="InterPro" id="IPR017871">
    <property type="entry name" value="ABC_transporter-like_CS"/>
</dbReference>
<feature type="domain" description="ABC transmembrane type-1" evidence="9">
    <location>
        <begin position="54"/>
        <end position="333"/>
    </location>
</feature>
<dbReference type="PROSITE" id="PS00675">
    <property type="entry name" value="SIGMA54_INTERACT_1"/>
    <property type="match status" value="1"/>
</dbReference>
<evidence type="ECO:0000256" key="1">
    <source>
        <dbReference type="ARBA" id="ARBA00004651"/>
    </source>
</evidence>
<dbReference type="GO" id="GO:0140359">
    <property type="term" value="F:ABC-type transporter activity"/>
    <property type="evidence" value="ECO:0007669"/>
    <property type="project" value="InterPro"/>
</dbReference>
<dbReference type="GO" id="GO:0005886">
    <property type="term" value="C:plasma membrane"/>
    <property type="evidence" value="ECO:0007669"/>
    <property type="project" value="UniProtKB-SubCell"/>
</dbReference>
<evidence type="ECO:0000259" key="8">
    <source>
        <dbReference type="PROSITE" id="PS50893"/>
    </source>
</evidence>
<dbReference type="InterPro" id="IPR036640">
    <property type="entry name" value="ABC1_TM_sf"/>
</dbReference>
<feature type="transmembrane region" description="Helical" evidence="7">
    <location>
        <begin position="164"/>
        <end position="182"/>
    </location>
</feature>
<dbReference type="Pfam" id="PF00664">
    <property type="entry name" value="ABC_membrane"/>
    <property type="match status" value="1"/>
</dbReference>
<reference evidence="10 11" key="1">
    <citation type="journal article" date="2012" name="PLoS ONE">
        <title>Functional divergence in the genus oenococcus as predicted by genome sequencing of the newly-described species, Oenococcus kitaharae.</title>
        <authorList>
            <person name="Borneman A.R."/>
            <person name="McCarthy J.M."/>
            <person name="Chambers P.J."/>
            <person name="Bartowsky E.J."/>
        </authorList>
    </citation>
    <scope>NUCLEOTIDE SEQUENCE [LARGE SCALE GENOMIC DNA]</scope>
    <source>
        <strain evidence="11">DSM17330</strain>
    </source>
</reference>
<dbReference type="PROSITE" id="PS50893">
    <property type="entry name" value="ABC_TRANSPORTER_2"/>
    <property type="match status" value="1"/>
</dbReference>
<dbReference type="GO" id="GO:0005524">
    <property type="term" value="F:ATP binding"/>
    <property type="evidence" value="ECO:0007669"/>
    <property type="project" value="UniProtKB-KW"/>
</dbReference>
<dbReference type="InterPro" id="IPR025662">
    <property type="entry name" value="Sigma_54_int_dom_ATP-bd_1"/>
</dbReference>
<dbReference type="HOGENOM" id="CLU_000604_84_3_9"/>
<comment type="subcellular location">
    <subcellularLocation>
        <location evidence="1">Cell membrane</location>
        <topology evidence="1">Multi-pass membrane protein</topology>
    </subcellularLocation>
</comment>
<dbReference type="Gene3D" id="3.40.50.300">
    <property type="entry name" value="P-loop containing nucleotide triphosphate hydrolases"/>
    <property type="match status" value="1"/>
</dbReference>
<evidence type="ECO:0000256" key="2">
    <source>
        <dbReference type="ARBA" id="ARBA00022692"/>
    </source>
</evidence>
<dbReference type="PANTHER" id="PTHR24221">
    <property type="entry name" value="ATP-BINDING CASSETTE SUB-FAMILY B"/>
    <property type="match status" value="1"/>
</dbReference>
<dbReference type="STRING" id="336988.NT96_02040"/>
<evidence type="ECO:0000256" key="6">
    <source>
        <dbReference type="ARBA" id="ARBA00023136"/>
    </source>
</evidence>
<evidence type="ECO:0000256" key="5">
    <source>
        <dbReference type="ARBA" id="ARBA00022989"/>
    </source>
</evidence>
<dbReference type="Gene3D" id="1.20.1560.10">
    <property type="entry name" value="ABC transporter type 1, transmembrane domain"/>
    <property type="match status" value="1"/>
</dbReference>
<evidence type="ECO:0000313" key="11">
    <source>
        <dbReference type="Proteomes" id="UP000004959"/>
    </source>
</evidence>